<comment type="caution">
    <text evidence="1">The sequence shown here is derived from an EMBL/GenBank/DDBJ whole genome shotgun (WGS) entry which is preliminary data.</text>
</comment>
<gene>
    <name evidence="1" type="ORF">S01H1_50271</name>
</gene>
<organism evidence="1">
    <name type="scientific">marine sediment metagenome</name>
    <dbReference type="NCBI Taxonomy" id="412755"/>
    <lineage>
        <taxon>unclassified sequences</taxon>
        <taxon>metagenomes</taxon>
        <taxon>ecological metagenomes</taxon>
    </lineage>
</organism>
<evidence type="ECO:0000313" key="1">
    <source>
        <dbReference type="EMBL" id="GAG27690.1"/>
    </source>
</evidence>
<reference evidence="1" key="1">
    <citation type="journal article" date="2014" name="Front. Microbiol.">
        <title>High frequency of phylogenetically diverse reductive dehalogenase-homologous genes in deep subseafloor sedimentary metagenomes.</title>
        <authorList>
            <person name="Kawai M."/>
            <person name="Futagami T."/>
            <person name="Toyoda A."/>
            <person name="Takaki Y."/>
            <person name="Nishi S."/>
            <person name="Hori S."/>
            <person name="Arai W."/>
            <person name="Tsubouchi T."/>
            <person name="Morono Y."/>
            <person name="Uchiyama I."/>
            <person name="Ito T."/>
            <person name="Fujiyama A."/>
            <person name="Inagaki F."/>
            <person name="Takami H."/>
        </authorList>
    </citation>
    <scope>NUCLEOTIDE SEQUENCE</scope>
    <source>
        <strain evidence="1">Expedition CK06-06</strain>
    </source>
</reference>
<dbReference type="EMBL" id="BARS01032388">
    <property type="protein sequence ID" value="GAG27690.1"/>
    <property type="molecule type" value="Genomic_DNA"/>
</dbReference>
<proteinExistence type="predicted"/>
<dbReference type="Gene3D" id="2.120.10.30">
    <property type="entry name" value="TolB, C-terminal domain"/>
    <property type="match status" value="1"/>
</dbReference>
<name>X0WAL0_9ZZZZ</name>
<dbReference type="InterPro" id="IPR011042">
    <property type="entry name" value="6-blade_b-propeller_TolB-like"/>
</dbReference>
<accession>X0WAL0</accession>
<protein>
    <submittedName>
        <fullName evidence="1">Uncharacterized protein</fullName>
    </submittedName>
</protein>
<dbReference type="AlphaFoldDB" id="X0WAL0"/>
<sequence length="60" mass="6619">MHTRASPPVQVYDAGGKFIRGWGEGVVGSAHYLKIDVDSKGNIYAGDITGRRVQKFVRQK</sequence>